<dbReference type="RefSeq" id="XP_033679932.1">
    <property type="nucleotide sequence ID" value="XM_033829833.1"/>
</dbReference>
<name>A0A6A6I4H7_9PLEO</name>
<feature type="transmembrane region" description="Helical" evidence="9">
    <location>
        <begin position="404"/>
        <end position="423"/>
    </location>
</feature>
<evidence type="ECO:0000313" key="11">
    <source>
        <dbReference type="EMBL" id="KAF2244928.1"/>
    </source>
</evidence>
<dbReference type="AlphaFoldDB" id="A0A6A6I4H7"/>
<dbReference type="PANTHER" id="PTHR31595">
    <property type="entry name" value="LONG-CHAIN-ALCOHOL O-FATTY-ACYLTRANSFERASE 3-RELATED"/>
    <property type="match status" value="1"/>
</dbReference>
<feature type="transmembrane region" description="Helical" evidence="9">
    <location>
        <begin position="29"/>
        <end position="47"/>
    </location>
</feature>
<evidence type="ECO:0000256" key="6">
    <source>
        <dbReference type="ARBA" id="ARBA00022989"/>
    </source>
</evidence>
<evidence type="ECO:0000256" key="2">
    <source>
        <dbReference type="ARBA" id="ARBA00005179"/>
    </source>
</evidence>
<dbReference type="GeneID" id="54583163"/>
<proteinExistence type="inferred from homology"/>
<feature type="compositionally biased region" description="Basic and acidic residues" evidence="8">
    <location>
        <begin position="93"/>
        <end position="106"/>
    </location>
</feature>
<evidence type="ECO:0000256" key="4">
    <source>
        <dbReference type="ARBA" id="ARBA00022679"/>
    </source>
</evidence>
<keyword evidence="12" id="KW-1185">Reference proteome</keyword>
<evidence type="ECO:0000313" key="12">
    <source>
        <dbReference type="Proteomes" id="UP000800094"/>
    </source>
</evidence>
<evidence type="ECO:0000259" key="10">
    <source>
        <dbReference type="Pfam" id="PF13813"/>
    </source>
</evidence>
<keyword evidence="5 9" id="KW-0812">Transmembrane</keyword>
<dbReference type="InterPro" id="IPR044851">
    <property type="entry name" value="Wax_synthase"/>
</dbReference>
<keyword evidence="6 9" id="KW-1133">Transmembrane helix</keyword>
<accession>A0A6A6I4H7</accession>
<keyword evidence="4" id="KW-0808">Transferase</keyword>
<gene>
    <name evidence="11" type="ORF">BU26DRAFT_522642</name>
</gene>
<reference evidence="11" key="1">
    <citation type="journal article" date="2020" name="Stud. Mycol.">
        <title>101 Dothideomycetes genomes: a test case for predicting lifestyles and emergence of pathogens.</title>
        <authorList>
            <person name="Haridas S."/>
            <person name="Albert R."/>
            <person name="Binder M."/>
            <person name="Bloem J."/>
            <person name="Labutti K."/>
            <person name="Salamov A."/>
            <person name="Andreopoulos B."/>
            <person name="Baker S."/>
            <person name="Barry K."/>
            <person name="Bills G."/>
            <person name="Bluhm B."/>
            <person name="Cannon C."/>
            <person name="Castanera R."/>
            <person name="Culley D."/>
            <person name="Daum C."/>
            <person name="Ezra D."/>
            <person name="Gonzalez J."/>
            <person name="Henrissat B."/>
            <person name="Kuo A."/>
            <person name="Liang C."/>
            <person name="Lipzen A."/>
            <person name="Lutzoni F."/>
            <person name="Magnuson J."/>
            <person name="Mondo S."/>
            <person name="Nolan M."/>
            <person name="Ohm R."/>
            <person name="Pangilinan J."/>
            <person name="Park H.-J."/>
            <person name="Ramirez L."/>
            <person name="Alfaro M."/>
            <person name="Sun H."/>
            <person name="Tritt A."/>
            <person name="Yoshinaga Y."/>
            <person name="Zwiers L.-H."/>
            <person name="Turgeon B."/>
            <person name="Goodwin S."/>
            <person name="Spatafora J."/>
            <person name="Crous P."/>
            <person name="Grigoriev I."/>
        </authorList>
    </citation>
    <scope>NUCLEOTIDE SEQUENCE</scope>
    <source>
        <strain evidence="11">CBS 122368</strain>
    </source>
</reference>
<evidence type="ECO:0000256" key="5">
    <source>
        <dbReference type="ARBA" id="ARBA00022692"/>
    </source>
</evidence>
<organism evidence="11 12">
    <name type="scientific">Trematosphaeria pertusa</name>
    <dbReference type="NCBI Taxonomy" id="390896"/>
    <lineage>
        <taxon>Eukaryota</taxon>
        <taxon>Fungi</taxon>
        <taxon>Dikarya</taxon>
        <taxon>Ascomycota</taxon>
        <taxon>Pezizomycotina</taxon>
        <taxon>Dothideomycetes</taxon>
        <taxon>Pleosporomycetidae</taxon>
        <taxon>Pleosporales</taxon>
        <taxon>Massarineae</taxon>
        <taxon>Trematosphaeriaceae</taxon>
        <taxon>Trematosphaeria</taxon>
    </lineage>
</organism>
<dbReference type="GO" id="GO:0016020">
    <property type="term" value="C:membrane"/>
    <property type="evidence" value="ECO:0007669"/>
    <property type="project" value="UniProtKB-SubCell"/>
</dbReference>
<evidence type="ECO:0000256" key="9">
    <source>
        <dbReference type="SAM" id="Phobius"/>
    </source>
</evidence>
<feature type="domain" description="Wax synthase" evidence="10">
    <location>
        <begin position="239"/>
        <end position="326"/>
    </location>
</feature>
<feature type="transmembrane region" description="Helical" evidence="9">
    <location>
        <begin position="149"/>
        <end position="168"/>
    </location>
</feature>
<feature type="region of interest" description="Disordered" evidence="8">
    <location>
        <begin position="86"/>
        <end position="106"/>
    </location>
</feature>
<protein>
    <recommendedName>
        <fullName evidence="10">Wax synthase domain-containing protein</fullName>
    </recommendedName>
</protein>
<comment type="subcellular location">
    <subcellularLocation>
        <location evidence="1">Membrane</location>
        <topology evidence="1">Multi-pass membrane protein</topology>
    </subcellularLocation>
</comment>
<dbReference type="InterPro" id="IPR032805">
    <property type="entry name" value="Wax_synthase_dom"/>
</dbReference>
<dbReference type="OrthoDB" id="1077582at2759"/>
<evidence type="ECO:0000256" key="3">
    <source>
        <dbReference type="ARBA" id="ARBA00007282"/>
    </source>
</evidence>
<feature type="transmembrane region" description="Helical" evidence="9">
    <location>
        <begin position="359"/>
        <end position="377"/>
    </location>
</feature>
<dbReference type="GO" id="GO:0006629">
    <property type="term" value="P:lipid metabolic process"/>
    <property type="evidence" value="ECO:0007669"/>
    <property type="project" value="InterPro"/>
</dbReference>
<sequence length="424" mass="46789">MHPILCLVGEVIVTTLVTGFTHPGARLRLLGLIPVALCVLQCVPLCMKSMVRTPWAALVGGYSITYLFHYLDVAVLSDWSFEHNSPVSGLVRPSEDANTDDRAQSRKPNDTIVHRLLFGVKMASSFRFVGTPYQTRNTPPVIAADRKYFLQRTFAVIVVSYVVLDFINSNNDPMIASKYLTLEKVPFLTRLDQITAEEVVIRAFAVLAAAVGLNCVQGGIYNIFALLAVSTGVSNPSEWPPFYGSPRDAYTLRKFWNVFWHQTNARKFSSIAHYTVHGCMKLPRGSIGARYLRMLVAFLSSGIMHLLGDLAAGVQLRDSGAMRFFLAQALGMIIEDVAIRAYRRLPPGTKIPLVAEKGLGFLWVAIFLTWSVPAYMYPMMWRANQGLNDSTIPFSFFGPGAERIKAVGCLLSAGVVSLSGILIT</sequence>
<keyword evidence="7 9" id="KW-0472">Membrane</keyword>
<feature type="transmembrane region" description="Helical" evidence="9">
    <location>
        <begin position="54"/>
        <end position="71"/>
    </location>
</feature>
<dbReference type="Proteomes" id="UP000800094">
    <property type="component" value="Unassembled WGS sequence"/>
</dbReference>
<evidence type="ECO:0000256" key="8">
    <source>
        <dbReference type="SAM" id="MobiDB-lite"/>
    </source>
</evidence>
<dbReference type="PANTHER" id="PTHR31595:SF57">
    <property type="entry name" value="OS04G0481900 PROTEIN"/>
    <property type="match status" value="1"/>
</dbReference>
<comment type="similarity">
    <text evidence="3">Belongs to the wax synthase family.</text>
</comment>
<evidence type="ECO:0000256" key="7">
    <source>
        <dbReference type="ARBA" id="ARBA00023136"/>
    </source>
</evidence>
<evidence type="ECO:0000256" key="1">
    <source>
        <dbReference type="ARBA" id="ARBA00004141"/>
    </source>
</evidence>
<dbReference type="GO" id="GO:0008374">
    <property type="term" value="F:O-acyltransferase activity"/>
    <property type="evidence" value="ECO:0007669"/>
    <property type="project" value="InterPro"/>
</dbReference>
<feature type="transmembrane region" description="Helical" evidence="9">
    <location>
        <begin position="291"/>
        <end position="308"/>
    </location>
</feature>
<comment type="pathway">
    <text evidence="2">Secondary metabolite biosynthesis.</text>
</comment>
<dbReference type="EMBL" id="ML987202">
    <property type="protein sequence ID" value="KAF2244928.1"/>
    <property type="molecule type" value="Genomic_DNA"/>
</dbReference>
<dbReference type="Pfam" id="PF13813">
    <property type="entry name" value="MBOAT_2"/>
    <property type="match status" value="1"/>
</dbReference>